<evidence type="ECO:0000313" key="1">
    <source>
        <dbReference type="EMBL" id="KAG2088278.1"/>
    </source>
</evidence>
<proteinExistence type="predicted"/>
<comment type="caution">
    <text evidence="1">The sequence shown here is derived from an EMBL/GenBank/DDBJ whole genome shotgun (WGS) entry which is preliminary data.</text>
</comment>
<dbReference type="OrthoDB" id="3264871at2759"/>
<keyword evidence="2" id="KW-1185">Reference proteome</keyword>
<name>A0A9P7ETT5_9AGAM</name>
<dbReference type="EMBL" id="JABBWM010000123">
    <property type="protein sequence ID" value="KAG2088278.1"/>
    <property type="molecule type" value="Genomic_DNA"/>
</dbReference>
<gene>
    <name evidence="1" type="ORF">F5147DRAFT_748452</name>
</gene>
<accession>A0A9P7ETT5</accession>
<evidence type="ECO:0008006" key="3">
    <source>
        <dbReference type="Google" id="ProtNLM"/>
    </source>
</evidence>
<organism evidence="1 2">
    <name type="scientific">Suillus discolor</name>
    <dbReference type="NCBI Taxonomy" id="1912936"/>
    <lineage>
        <taxon>Eukaryota</taxon>
        <taxon>Fungi</taxon>
        <taxon>Dikarya</taxon>
        <taxon>Basidiomycota</taxon>
        <taxon>Agaricomycotina</taxon>
        <taxon>Agaricomycetes</taxon>
        <taxon>Agaricomycetidae</taxon>
        <taxon>Boletales</taxon>
        <taxon>Suillineae</taxon>
        <taxon>Suillaceae</taxon>
        <taxon>Suillus</taxon>
    </lineage>
</organism>
<dbReference type="SUPFAM" id="SSF56219">
    <property type="entry name" value="DNase I-like"/>
    <property type="match status" value="1"/>
</dbReference>
<dbReference type="GeneID" id="64702326"/>
<dbReference type="AlphaFoldDB" id="A0A9P7ETT5"/>
<protein>
    <recommendedName>
        <fullName evidence="3">Endonuclease/exonuclease/phosphatase domain-containing protein</fullName>
    </recommendedName>
</protein>
<dbReference type="InterPro" id="IPR036691">
    <property type="entry name" value="Endo/exonu/phosph_ase_sf"/>
</dbReference>
<reference evidence="1" key="1">
    <citation type="journal article" date="2020" name="New Phytol.">
        <title>Comparative genomics reveals dynamic genome evolution in host specialist ectomycorrhizal fungi.</title>
        <authorList>
            <person name="Lofgren L.A."/>
            <person name="Nguyen N.H."/>
            <person name="Vilgalys R."/>
            <person name="Ruytinx J."/>
            <person name="Liao H.L."/>
            <person name="Branco S."/>
            <person name="Kuo A."/>
            <person name="LaButti K."/>
            <person name="Lipzen A."/>
            <person name="Andreopoulos W."/>
            <person name="Pangilinan J."/>
            <person name="Riley R."/>
            <person name="Hundley H."/>
            <person name="Na H."/>
            <person name="Barry K."/>
            <person name="Grigoriev I.V."/>
            <person name="Stajich J.E."/>
            <person name="Kennedy P.G."/>
        </authorList>
    </citation>
    <scope>NUCLEOTIDE SEQUENCE</scope>
    <source>
        <strain evidence="1">FC423</strain>
    </source>
</reference>
<evidence type="ECO:0000313" key="2">
    <source>
        <dbReference type="Proteomes" id="UP000823399"/>
    </source>
</evidence>
<dbReference type="RefSeq" id="XP_041285495.1">
    <property type="nucleotide sequence ID" value="XM_041440067.1"/>
</dbReference>
<sequence length="263" mass="29975">MSSQKFVREQKIGIIALQKTHLSKMDEDPINQLPGSRLFVVLSIDPNQSNAKGAALVLNKNIMDMSQVKSIGLVLGRALLCTIGWHKEHKLMILEITQSLKDKPNLDVMLSDFNLVEDPLDHLPPKHDIFSATNALIDGWRHENPDSLRYSFAQSAQQGGRQSRIDHIYVRENFIPFNYLSNIRSPFVGKGRWALPLHVLKDKKLGRQLQKDIISSKTNRSDEYNPQIVFKIFKTKVITLCRDTAKNSKHPSMTQHSQRKSSN</sequence>
<dbReference type="Gene3D" id="3.60.10.10">
    <property type="entry name" value="Endonuclease/exonuclease/phosphatase"/>
    <property type="match status" value="1"/>
</dbReference>
<dbReference type="Proteomes" id="UP000823399">
    <property type="component" value="Unassembled WGS sequence"/>
</dbReference>